<dbReference type="InterPro" id="IPR008861">
    <property type="entry name" value="GpX-like"/>
</dbReference>
<evidence type="ECO:0000313" key="2">
    <source>
        <dbReference type="Proteomes" id="UP000199074"/>
    </source>
</evidence>
<organism evidence="1 2">
    <name type="scientific">Devosia crocina</name>
    <dbReference type="NCBI Taxonomy" id="429728"/>
    <lineage>
        <taxon>Bacteria</taxon>
        <taxon>Pseudomonadati</taxon>
        <taxon>Pseudomonadota</taxon>
        <taxon>Alphaproteobacteria</taxon>
        <taxon>Hyphomicrobiales</taxon>
        <taxon>Devosiaceae</taxon>
        <taxon>Devosia</taxon>
    </lineage>
</organism>
<dbReference type="STRING" id="429728.SAMN05216456_1690"/>
<dbReference type="Pfam" id="PF05489">
    <property type="entry name" value="Phage_tail_X"/>
    <property type="match status" value="1"/>
</dbReference>
<accession>A0A1I7ND06</accession>
<proteinExistence type="predicted"/>
<dbReference type="EMBL" id="FPCK01000001">
    <property type="protein sequence ID" value="SFV32558.1"/>
    <property type="molecule type" value="Genomic_DNA"/>
</dbReference>
<protein>
    <submittedName>
        <fullName evidence="1">P2-like prophage tail protein X</fullName>
    </submittedName>
</protein>
<gene>
    <name evidence="1" type="ORF">SAMN05216456_1690</name>
</gene>
<dbReference type="RefSeq" id="WP_092423250.1">
    <property type="nucleotide sequence ID" value="NZ_FPCK01000001.1"/>
</dbReference>
<name>A0A1I7ND06_9HYPH</name>
<sequence>MTQSFTIKREGVTLDLLLYQVHGVEGPAMLEVALGLNPGLADMGPFIPLGTTVIVPDKPARDVFRVRPTVSLFG</sequence>
<keyword evidence="2" id="KW-1185">Reference proteome</keyword>
<evidence type="ECO:0000313" key="1">
    <source>
        <dbReference type="EMBL" id="SFV32558.1"/>
    </source>
</evidence>
<reference evidence="1 2" key="1">
    <citation type="submission" date="2016-10" db="EMBL/GenBank/DDBJ databases">
        <authorList>
            <person name="de Groot N.N."/>
        </authorList>
    </citation>
    <scope>NUCLEOTIDE SEQUENCE [LARGE SCALE GENOMIC DNA]</scope>
    <source>
        <strain evidence="1 2">IPL20</strain>
    </source>
</reference>
<dbReference type="AlphaFoldDB" id="A0A1I7ND06"/>
<dbReference type="OrthoDB" id="8241931at2"/>
<dbReference type="Proteomes" id="UP000199074">
    <property type="component" value="Unassembled WGS sequence"/>
</dbReference>